<evidence type="ECO:0000313" key="1">
    <source>
        <dbReference type="EMBL" id="GAH21736.1"/>
    </source>
</evidence>
<organism evidence="1">
    <name type="scientific">marine sediment metagenome</name>
    <dbReference type="NCBI Taxonomy" id="412755"/>
    <lineage>
        <taxon>unclassified sequences</taxon>
        <taxon>metagenomes</taxon>
        <taxon>ecological metagenomes</taxon>
    </lineage>
</organism>
<comment type="caution">
    <text evidence="1">The sequence shown here is derived from an EMBL/GenBank/DDBJ whole genome shotgun (WGS) entry which is preliminary data.</text>
</comment>
<proteinExistence type="predicted"/>
<dbReference type="EMBL" id="BARU01003230">
    <property type="protein sequence ID" value="GAH21736.1"/>
    <property type="molecule type" value="Genomic_DNA"/>
</dbReference>
<sequence>TKKNRKKLNESINNRISKEKEKFKTRNFREFT</sequence>
<gene>
    <name evidence="1" type="ORF">S03H2_07116</name>
</gene>
<dbReference type="AlphaFoldDB" id="X1DLF1"/>
<protein>
    <submittedName>
        <fullName evidence="1">Uncharacterized protein</fullName>
    </submittedName>
</protein>
<feature type="non-terminal residue" evidence="1">
    <location>
        <position position="1"/>
    </location>
</feature>
<reference evidence="1" key="1">
    <citation type="journal article" date="2014" name="Front. Microbiol.">
        <title>High frequency of phylogenetically diverse reductive dehalogenase-homologous genes in deep subseafloor sedimentary metagenomes.</title>
        <authorList>
            <person name="Kawai M."/>
            <person name="Futagami T."/>
            <person name="Toyoda A."/>
            <person name="Takaki Y."/>
            <person name="Nishi S."/>
            <person name="Hori S."/>
            <person name="Arai W."/>
            <person name="Tsubouchi T."/>
            <person name="Morono Y."/>
            <person name="Uchiyama I."/>
            <person name="Ito T."/>
            <person name="Fujiyama A."/>
            <person name="Inagaki F."/>
            <person name="Takami H."/>
        </authorList>
    </citation>
    <scope>NUCLEOTIDE SEQUENCE</scope>
    <source>
        <strain evidence="1">Expedition CK06-06</strain>
    </source>
</reference>
<accession>X1DLF1</accession>
<name>X1DLF1_9ZZZZ</name>